<evidence type="ECO:0000256" key="1">
    <source>
        <dbReference type="ARBA" id="ARBA00004429"/>
    </source>
</evidence>
<keyword evidence="7 11" id="KW-1133">Transmembrane helix</keyword>
<evidence type="ECO:0000256" key="11">
    <source>
        <dbReference type="SAM" id="Phobius"/>
    </source>
</evidence>
<proteinExistence type="inferred from homology"/>
<dbReference type="InterPro" id="IPR017871">
    <property type="entry name" value="ABC_transporter-like_CS"/>
</dbReference>
<keyword evidence="3" id="KW-1003">Cell membrane</keyword>
<dbReference type="Pfam" id="PF02687">
    <property type="entry name" value="FtsX"/>
    <property type="match status" value="1"/>
</dbReference>
<reference evidence="13 14" key="1">
    <citation type="submission" date="2023-12" db="EMBL/GenBank/DDBJ databases">
        <title>Sinomonas terricola sp. nov, isolated from litchi orchard soil in Guangdong, PR China.</title>
        <authorList>
            <person name="Jiaxin W."/>
            <person name="Yang Z."/>
            <person name="Honghui Z."/>
        </authorList>
    </citation>
    <scope>NUCLEOTIDE SEQUENCE [LARGE SCALE GENOMIC DNA]</scope>
    <source>
        <strain evidence="13 14">JGH33</strain>
    </source>
</reference>
<feature type="domain" description="ABC transporter" evidence="12">
    <location>
        <begin position="27"/>
        <end position="261"/>
    </location>
</feature>
<gene>
    <name evidence="13" type="ORF">SPF06_02175</name>
</gene>
<evidence type="ECO:0000256" key="7">
    <source>
        <dbReference type="ARBA" id="ARBA00022989"/>
    </source>
</evidence>
<dbReference type="PANTHER" id="PTHR24220">
    <property type="entry name" value="IMPORT ATP-BINDING PROTEIN"/>
    <property type="match status" value="1"/>
</dbReference>
<feature type="region of interest" description="Disordered" evidence="10">
    <location>
        <begin position="239"/>
        <end position="266"/>
    </location>
</feature>
<dbReference type="CDD" id="cd03255">
    <property type="entry name" value="ABC_MJ0796_LolCDE_FtsE"/>
    <property type="match status" value="1"/>
</dbReference>
<keyword evidence="5" id="KW-0547">Nucleotide-binding</keyword>
<evidence type="ECO:0000259" key="12">
    <source>
        <dbReference type="PROSITE" id="PS50893"/>
    </source>
</evidence>
<dbReference type="PROSITE" id="PS50893">
    <property type="entry name" value="ABC_TRANSPORTER_2"/>
    <property type="match status" value="1"/>
</dbReference>
<feature type="transmembrane region" description="Helical" evidence="11">
    <location>
        <begin position="287"/>
        <end position="306"/>
    </location>
</feature>
<keyword evidence="2" id="KW-0813">Transport</keyword>
<comment type="caution">
    <text evidence="13">The sequence shown here is derived from an EMBL/GenBank/DDBJ whole genome shotgun (WGS) entry which is preliminary data.</text>
</comment>
<dbReference type="Gene3D" id="3.40.50.300">
    <property type="entry name" value="P-loop containing nucleotide triphosphate hydrolases"/>
    <property type="match status" value="1"/>
</dbReference>
<evidence type="ECO:0000313" key="14">
    <source>
        <dbReference type="Proteomes" id="UP001304769"/>
    </source>
</evidence>
<evidence type="ECO:0000256" key="3">
    <source>
        <dbReference type="ARBA" id="ARBA00022475"/>
    </source>
</evidence>
<organism evidence="13 14">
    <name type="scientific">Sinomonas terricola</name>
    <dbReference type="NCBI Taxonomy" id="3110330"/>
    <lineage>
        <taxon>Bacteria</taxon>
        <taxon>Bacillati</taxon>
        <taxon>Actinomycetota</taxon>
        <taxon>Actinomycetes</taxon>
        <taxon>Micrococcales</taxon>
        <taxon>Micrococcaceae</taxon>
        <taxon>Sinomonas</taxon>
    </lineage>
</organism>
<evidence type="ECO:0000313" key="13">
    <source>
        <dbReference type="EMBL" id="MEA5453520.1"/>
    </source>
</evidence>
<keyword evidence="6 13" id="KW-0067">ATP-binding</keyword>
<dbReference type="Pfam" id="PF00005">
    <property type="entry name" value="ABC_tran"/>
    <property type="match status" value="1"/>
</dbReference>
<sequence>MTEPASRGEADPNMRGAARGVSADPLIRVKNLARRFGSAEPLANATFDIYEGEFVAIVGPSGSGKTTLLNLLGLLDTPTEGTYLLRGKPVGHLSERERNALRSREIGFVFQSSNMVQTEPAYLGASLGLRIQNVPPAERYARVSEVFDSLGLSRIRNTPARSLSGGERQRVALARAIVTRPRIVLADEPTGNLDNENTRKVIHDLKELSDQGTTVVVITHDEQVAAAADRCLPLVDGTIAEPSTSATPGRASSAQQPASENQRKSAPLLDNLADAANSLTSRPVRSILLLMVFLLGAGGLIAGTGLTHTASNQIAERLTEAALDELRFTDPSLKSGTIPTPEEVEGIRHAVGRLNGFVQLGVSASIAPADARIGRLPDTDSHGGLYSGAIRLADSGYLSLMEVRTVPANASQLMDLPGSVPAAIMGRSAAERLGVARAAPGALIWVGGLPVPVVGIASHAGRDALVDQQVYLNAAAARHLGNLHPQYVVRTTDGFPAALGEAIPKALAPGAPASISVGSVADLRNLRLGVGAELGLMIAGVSTVLLVLAALTAATAMYLSVQSRIPEIALRRALGMKKRTVASIFILEGTLIGLAGGLAGGVAGTLAVIAISAANAWEPVLSLSLPLLSIGSGGATGALAALYPALIAARADPASALRS</sequence>
<keyword evidence="4 11" id="KW-0812">Transmembrane</keyword>
<protein>
    <submittedName>
        <fullName evidence="13">ATP-binding cassette domain-containing protein</fullName>
    </submittedName>
</protein>
<feature type="transmembrane region" description="Helical" evidence="11">
    <location>
        <begin position="534"/>
        <end position="559"/>
    </location>
</feature>
<comment type="similarity">
    <text evidence="9">Belongs to the ABC transporter superfamily. Macrolide exporter (TC 3.A.1.122) family.</text>
</comment>
<dbReference type="GO" id="GO:0005524">
    <property type="term" value="F:ATP binding"/>
    <property type="evidence" value="ECO:0007669"/>
    <property type="project" value="UniProtKB-KW"/>
</dbReference>
<accession>A0ABU5T1J3</accession>
<evidence type="ECO:0000256" key="6">
    <source>
        <dbReference type="ARBA" id="ARBA00022840"/>
    </source>
</evidence>
<feature type="transmembrane region" description="Helical" evidence="11">
    <location>
        <begin position="625"/>
        <end position="649"/>
    </location>
</feature>
<dbReference type="InterPro" id="IPR003593">
    <property type="entry name" value="AAA+_ATPase"/>
</dbReference>
<keyword evidence="14" id="KW-1185">Reference proteome</keyword>
<dbReference type="Proteomes" id="UP001304769">
    <property type="component" value="Unassembled WGS sequence"/>
</dbReference>
<evidence type="ECO:0000256" key="2">
    <source>
        <dbReference type="ARBA" id="ARBA00022448"/>
    </source>
</evidence>
<keyword evidence="8 11" id="KW-0472">Membrane</keyword>
<dbReference type="SMART" id="SM00382">
    <property type="entry name" value="AAA"/>
    <property type="match status" value="1"/>
</dbReference>
<evidence type="ECO:0000256" key="8">
    <source>
        <dbReference type="ARBA" id="ARBA00023136"/>
    </source>
</evidence>
<dbReference type="RefSeq" id="WP_323277275.1">
    <property type="nucleotide sequence ID" value="NZ_JAYGGQ010000001.1"/>
</dbReference>
<dbReference type="InterPro" id="IPR003838">
    <property type="entry name" value="ABC3_permease_C"/>
</dbReference>
<name>A0ABU5T1J3_9MICC</name>
<dbReference type="PANTHER" id="PTHR24220:SF648">
    <property type="entry name" value="ABC TRANSPORTER ATP-BINDING PROTEIN YTRE"/>
    <property type="match status" value="1"/>
</dbReference>
<feature type="compositionally biased region" description="Polar residues" evidence="10">
    <location>
        <begin position="241"/>
        <end position="260"/>
    </location>
</feature>
<dbReference type="InterPro" id="IPR017911">
    <property type="entry name" value="MacB-like_ATP-bd"/>
</dbReference>
<evidence type="ECO:0000256" key="5">
    <source>
        <dbReference type="ARBA" id="ARBA00022741"/>
    </source>
</evidence>
<dbReference type="InterPro" id="IPR015854">
    <property type="entry name" value="ABC_transpr_LolD-like"/>
</dbReference>
<comment type="subcellular location">
    <subcellularLocation>
        <location evidence="1">Cell inner membrane</location>
        <topology evidence="1">Multi-pass membrane protein</topology>
    </subcellularLocation>
</comment>
<dbReference type="InterPro" id="IPR003439">
    <property type="entry name" value="ABC_transporter-like_ATP-bd"/>
</dbReference>
<feature type="transmembrane region" description="Helical" evidence="11">
    <location>
        <begin position="580"/>
        <end position="613"/>
    </location>
</feature>
<dbReference type="EMBL" id="JAYGGQ010000001">
    <property type="protein sequence ID" value="MEA5453520.1"/>
    <property type="molecule type" value="Genomic_DNA"/>
</dbReference>
<dbReference type="InterPro" id="IPR027417">
    <property type="entry name" value="P-loop_NTPase"/>
</dbReference>
<dbReference type="PROSITE" id="PS00211">
    <property type="entry name" value="ABC_TRANSPORTER_1"/>
    <property type="match status" value="1"/>
</dbReference>
<dbReference type="SUPFAM" id="SSF52540">
    <property type="entry name" value="P-loop containing nucleoside triphosphate hydrolases"/>
    <property type="match status" value="1"/>
</dbReference>
<evidence type="ECO:0000256" key="10">
    <source>
        <dbReference type="SAM" id="MobiDB-lite"/>
    </source>
</evidence>
<evidence type="ECO:0000256" key="4">
    <source>
        <dbReference type="ARBA" id="ARBA00022692"/>
    </source>
</evidence>
<evidence type="ECO:0000256" key="9">
    <source>
        <dbReference type="ARBA" id="ARBA00038388"/>
    </source>
</evidence>